<dbReference type="InterPro" id="IPR010982">
    <property type="entry name" value="Lambda_DNA-bd_dom_sf"/>
</dbReference>
<accession>A0A174FJZ0</accession>
<evidence type="ECO:0000259" key="2">
    <source>
        <dbReference type="PROSITE" id="PS50943"/>
    </source>
</evidence>
<evidence type="ECO:0000313" key="3">
    <source>
        <dbReference type="EMBL" id="CUO48435.1"/>
    </source>
</evidence>
<dbReference type="InterPro" id="IPR001387">
    <property type="entry name" value="Cro/C1-type_HTH"/>
</dbReference>
<reference evidence="3 4" key="1">
    <citation type="submission" date="2015-09" db="EMBL/GenBank/DDBJ databases">
        <authorList>
            <consortium name="Pathogen Informatics"/>
        </authorList>
    </citation>
    <scope>NUCLEOTIDE SEQUENCE [LARGE SCALE GENOMIC DNA]</scope>
    <source>
        <strain evidence="3 4">2789STDY5834835</strain>
    </source>
</reference>
<dbReference type="Gene3D" id="1.10.260.40">
    <property type="entry name" value="lambda repressor-like DNA-binding domains"/>
    <property type="match status" value="1"/>
</dbReference>
<dbReference type="SMART" id="SM00530">
    <property type="entry name" value="HTH_XRE"/>
    <property type="match status" value="1"/>
</dbReference>
<dbReference type="RefSeq" id="WP_055298926.1">
    <property type="nucleotide sequence ID" value="NZ_BLYK01000041.1"/>
</dbReference>
<dbReference type="PANTHER" id="PTHR46558">
    <property type="entry name" value="TRACRIPTIONAL REGULATORY PROTEIN-RELATED-RELATED"/>
    <property type="match status" value="1"/>
</dbReference>
<evidence type="ECO:0000256" key="1">
    <source>
        <dbReference type="ARBA" id="ARBA00023125"/>
    </source>
</evidence>
<dbReference type="SUPFAM" id="SSF47413">
    <property type="entry name" value="lambda repressor-like DNA-binding domains"/>
    <property type="match status" value="1"/>
</dbReference>
<keyword evidence="1" id="KW-0238">DNA-binding</keyword>
<dbReference type="AlphaFoldDB" id="A0A174FJZ0"/>
<dbReference type="PANTHER" id="PTHR46558:SF11">
    <property type="entry name" value="HTH-TYPE TRANSCRIPTIONAL REGULATOR XRE"/>
    <property type="match status" value="1"/>
</dbReference>
<dbReference type="Pfam" id="PF01381">
    <property type="entry name" value="HTH_3"/>
    <property type="match status" value="1"/>
</dbReference>
<sequence>MKNKDRKEINIKITLGWVISVRRHDLGYTQHKMARAVGISDLTVSRIESDDGITPDNNTLRKIAEYLKIDYNSLLTLKPVGVKSEMQLNQREIKNMNAAQQEQSAFSEQSNLVRRLVLFVNGMSNDFFLLSTDAPQKYIEEYCKWYNKWMEDGGQGDPLEPLRKKYYVNLLIDSETSDREELEAIIDGKTVESYDLFRYWDDK</sequence>
<evidence type="ECO:0000313" key="4">
    <source>
        <dbReference type="Proteomes" id="UP000095679"/>
    </source>
</evidence>
<name>A0A174FJZ0_9FIRM</name>
<dbReference type="EMBL" id="CYZL01000015">
    <property type="protein sequence ID" value="CUO48435.1"/>
    <property type="molecule type" value="Genomic_DNA"/>
</dbReference>
<dbReference type="PROSITE" id="PS50943">
    <property type="entry name" value="HTH_CROC1"/>
    <property type="match status" value="1"/>
</dbReference>
<proteinExistence type="predicted"/>
<organism evidence="3 4">
    <name type="scientific">Anaerobutyricum hallii</name>
    <dbReference type="NCBI Taxonomy" id="39488"/>
    <lineage>
        <taxon>Bacteria</taxon>
        <taxon>Bacillati</taxon>
        <taxon>Bacillota</taxon>
        <taxon>Clostridia</taxon>
        <taxon>Lachnospirales</taxon>
        <taxon>Lachnospiraceae</taxon>
        <taxon>Anaerobutyricum</taxon>
    </lineage>
</organism>
<protein>
    <submittedName>
        <fullName evidence="3">Transcriptional repressor DicA</fullName>
    </submittedName>
</protein>
<dbReference type="Proteomes" id="UP000095679">
    <property type="component" value="Unassembled WGS sequence"/>
</dbReference>
<dbReference type="GO" id="GO:0003677">
    <property type="term" value="F:DNA binding"/>
    <property type="evidence" value="ECO:0007669"/>
    <property type="project" value="UniProtKB-KW"/>
</dbReference>
<feature type="domain" description="HTH cro/C1-type" evidence="2">
    <location>
        <begin position="19"/>
        <end position="74"/>
    </location>
</feature>
<dbReference type="CDD" id="cd00093">
    <property type="entry name" value="HTH_XRE"/>
    <property type="match status" value="1"/>
</dbReference>
<gene>
    <name evidence="3" type="ORF">ERS852450_01881</name>
</gene>